<sequence length="94" mass="10961">MLEPPIQFTFSEDFTKEYQDLPQNIKSGVLEALKKFKENPRAKSLRLHRLSAIKPPVWKIDVFADRSWQISMRIQGSECALLPVATHKVMDRTY</sequence>
<gene>
    <name evidence="1" type="ORF">GBM96_04720</name>
</gene>
<dbReference type="EMBL" id="WEHW01000011">
    <property type="protein sequence ID" value="KAB7651681.1"/>
    <property type="molecule type" value="Genomic_DNA"/>
</dbReference>
<evidence type="ECO:0000313" key="2">
    <source>
        <dbReference type="Proteomes" id="UP000469462"/>
    </source>
</evidence>
<dbReference type="InterPro" id="IPR035093">
    <property type="entry name" value="RelE/ParE_toxin_dom_sf"/>
</dbReference>
<evidence type="ECO:0000313" key="1">
    <source>
        <dbReference type="EMBL" id="KAB7651681.1"/>
    </source>
</evidence>
<dbReference type="SUPFAM" id="SSF143011">
    <property type="entry name" value="RelE-like"/>
    <property type="match status" value="1"/>
</dbReference>
<protein>
    <recommendedName>
        <fullName evidence="3">Type II toxin-antitoxin system RelE/ParE family toxin</fullName>
    </recommendedName>
</protein>
<name>A0AAI9SCL2_9BURK</name>
<comment type="caution">
    <text evidence="1">The sequence shown here is derived from an EMBL/GenBank/DDBJ whole genome shotgun (WGS) entry which is preliminary data.</text>
</comment>
<organism evidence="1 2">
    <name type="scientific">Sutterella seckii</name>
    <dbReference type="NCBI Taxonomy" id="1944635"/>
    <lineage>
        <taxon>Bacteria</taxon>
        <taxon>Pseudomonadati</taxon>
        <taxon>Pseudomonadota</taxon>
        <taxon>Betaproteobacteria</taxon>
        <taxon>Burkholderiales</taxon>
        <taxon>Sutterellaceae</taxon>
        <taxon>Sutterella</taxon>
    </lineage>
</organism>
<evidence type="ECO:0008006" key="3">
    <source>
        <dbReference type="Google" id="ProtNLM"/>
    </source>
</evidence>
<dbReference type="AlphaFoldDB" id="A0AAI9SCL2"/>
<dbReference type="Proteomes" id="UP000469462">
    <property type="component" value="Unassembled WGS sequence"/>
</dbReference>
<dbReference type="Gene3D" id="3.30.2310.20">
    <property type="entry name" value="RelE-like"/>
    <property type="match status" value="1"/>
</dbReference>
<proteinExistence type="predicted"/>
<dbReference type="RefSeq" id="WP_139687232.1">
    <property type="nucleotide sequence ID" value="NZ_WEHW01000011.1"/>
</dbReference>
<reference evidence="1 2" key="1">
    <citation type="submission" date="2019-10" db="EMBL/GenBank/DDBJ databases">
        <title>Genome diversity of Sutterella seckii.</title>
        <authorList>
            <person name="Chaplin A.V."/>
            <person name="Sokolova S.R."/>
            <person name="Mosin K.A."/>
            <person name="Ivanova E.L."/>
            <person name="Kochetkova T.O."/>
            <person name="Goltsov A.Y."/>
            <person name="Trofimov D.Y."/>
            <person name="Efimov B.A."/>
        </authorList>
    </citation>
    <scope>NUCLEOTIDE SEQUENCE [LARGE SCALE GENOMIC DNA]</scope>
    <source>
        <strain evidence="1 2">ASD3426</strain>
    </source>
</reference>
<keyword evidence="2" id="KW-1185">Reference proteome</keyword>
<accession>A0AAI9SCL2</accession>